<feature type="chain" id="PRO_5040879048" evidence="2">
    <location>
        <begin position="31"/>
        <end position="300"/>
    </location>
</feature>
<name>A0A9W4DNV0_BLUGR</name>
<feature type="signal peptide" evidence="2">
    <location>
        <begin position="1"/>
        <end position="30"/>
    </location>
</feature>
<accession>A0A9W4DNV0</accession>
<evidence type="ECO:0000313" key="4">
    <source>
        <dbReference type="Proteomes" id="UP000683417"/>
    </source>
</evidence>
<gene>
    <name evidence="3" type="ORF">BGTH12_LOCUS6602</name>
</gene>
<comment type="caution">
    <text evidence="3">The sequence shown here is derived from an EMBL/GenBank/DDBJ whole genome shotgun (WGS) entry which is preliminary data.</text>
</comment>
<reference evidence="3" key="1">
    <citation type="submission" date="2020-10" db="EMBL/GenBank/DDBJ databases">
        <authorList>
            <person name="Muller C M."/>
        </authorList>
    </citation>
    <scope>NUCLEOTIDE SEQUENCE</scope>
    <source>
        <strain evidence="3">THUN-12</strain>
    </source>
</reference>
<keyword evidence="2" id="KW-0732">Signal</keyword>
<evidence type="ECO:0000256" key="1">
    <source>
        <dbReference type="SAM" id="MobiDB-lite"/>
    </source>
</evidence>
<organism evidence="3 4">
    <name type="scientific">Blumeria graminis f. sp. triticale</name>
    <dbReference type="NCBI Taxonomy" id="1689686"/>
    <lineage>
        <taxon>Eukaryota</taxon>
        <taxon>Fungi</taxon>
        <taxon>Dikarya</taxon>
        <taxon>Ascomycota</taxon>
        <taxon>Pezizomycotina</taxon>
        <taxon>Leotiomycetes</taxon>
        <taxon>Erysiphales</taxon>
        <taxon>Erysiphaceae</taxon>
        <taxon>Blumeria</taxon>
    </lineage>
</organism>
<protein>
    <submittedName>
        <fullName evidence="3">BgTH12-00736</fullName>
    </submittedName>
</protein>
<proteinExistence type="predicted"/>
<feature type="region of interest" description="Disordered" evidence="1">
    <location>
        <begin position="279"/>
        <end position="300"/>
    </location>
</feature>
<sequence>MRYPHHAVGGQSTWLKAVFIILLISAPASSMTSRIKVTTEPGYHCAYKIYPHSVVETTRLVACRGFTSTNSCARRPLVYFEDSEFENMIFEWSIPLVATMDSRGRRRTYADKITFNNSCELKDLLYYDNASAQFVPCVNVPEVSKSTTSGIGQVLTEPLVKCGSLSWELTEIQQDARNQLYQTMHSFDEVEFSSSKIDGPWKSTFLSKRVTVDGKAQYVRYEVILNNQNEVRGIAIMHNISLRIPVTRKFIRQSSEQNKSTPMREKKSIKLECLFDGAFPLFPDSRISDQPSPKRRKNLE</sequence>
<evidence type="ECO:0000313" key="3">
    <source>
        <dbReference type="EMBL" id="CAD6505244.1"/>
    </source>
</evidence>
<dbReference type="EMBL" id="CAJHIT010000009">
    <property type="protein sequence ID" value="CAD6505244.1"/>
    <property type="molecule type" value="Genomic_DNA"/>
</dbReference>
<dbReference type="Proteomes" id="UP000683417">
    <property type="component" value="Unassembled WGS sequence"/>
</dbReference>
<dbReference type="AlphaFoldDB" id="A0A9W4DNV0"/>
<evidence type="ECO:0000256" key="2">
    <source>
        <dbReference type="SAM" id="SignalP"/>
    </source>
</evidence>